<accession>A0A6C1KMQ4</accession>
<dbReference type="GeneID" id="95772342"/>
<evidence type="ECO:0000313" key="3">
    <source>
        <dbReference type="Proteomes" id="UP000305131"/>
    </source>
</evidence>
<organism evidence="2 3">
    <name type="scientific">Xanthobacter autotrophicus</name>
    <dbReference type="NCBI Taxonomy" id="280"/>
    <lineage>
        <taxon>Bacteria</taxon>
        <taxon>Pseudomonadati</taxon>
        <taxon>Pseudomonadota</taxon>
        <taxon>Alphaproteobacteria</taxon>
        <taxon>Hyphomicrobiales</taxon>
        <taxon>Xanthobacteraceae</taxon>
        <taxon>Xanthobacter</taxon>
    </lineage>
</organism>
<sequence>MTKSIPQARRAGKRPPPTSSAKPASSILPNTLHLAAHRLASALGVPFSVALVHAEAAGLGREVQ</sequence>
<proteinExistence type="predicted"/>
<feature type="region of interest" description="Disordered" evidence="1">
    <location>
        <begin position="1"/>
        <end position="26"/>
    </location>
</feature>
<comment type="caution">
    <text evidence="2">The sequence shown here is derived from an EMBL/GenBank/DDBJ whole genome shotgun (WGS) entry which is preliminary data.</text>
</comment>
<dbReference type="RefSeq" id="WP_138397971.1">
    <property type="nucleotide sequence ID" value="NZ_JBAFVI010000012.1"/>
</dbReference>
<protein>
    <submittedName>
        <fullName evidence="2">Uncharacterized protein</fullName>
    </submittedName>
</protein>
<dbReference type="Proteomes" id="UP000305131">
    <property type="component" value="Unassembled WGS sequence"/>
</dbReference>
<reference evidence="2 3" key="1">
    <citation type="submission" date="2019-05" db="EMBL/GenBank/DDBJ databases">
        <authorList>
            <person name="Zhou X."/>
        </authorList>
    </citation>
    <scope>NUCLEOTIDE SEQUENCE [LARGE SCALE GENOMIC DNA]</scope>
    <source>
        <strain evidence="2 3">DSM 432</strain>
    </source>
</reference>
<dbReference type="EMBL" id="VAUP01000007">
    <property type="protein sequence ID" value="TLX44484.1"/>
    <property type="molecule type" value="Genomic_DNA"/>
</dbReference>
<dbReference type="AlphaFoldDB" id="A0A6C1KMQ4"/>
<evidence type="ECO:0000313" key="2">
    <source>
        <dbReference type="EMBL" id="TLX44484.1"/>
    </source>
</evidence>
<evidence type="ECO:0000256" key="1">
    <source>
        <dbReference type="SAM" id="MobiDB-lite"/>
    </source>
</evidence>
<gene>
    <name evidence="2" type="ORF">FBQ73_02595</name>
</gene>
<name>A0A6C1KMQ4_XANAU</name>